<dbReference type="PROSITE" id="PS50865">
    <property type="entry name" value="ZF_MYND_2"/>
    <property type="match status" value="1"/>
</dbReference>
<evidence type="ECO:0000256" key="2">
    <source>
        <dbReference type="ARBA" id="ARBA00022771"/>
    </source>
</evidence>
<feature type="domain" description="MYND-type" evidence="5">
    <location>
        <begin position="4"/>
        <end position="40"/>
    </location>
</feature>
<organism evidence="6 7">
    <name type="scientific">Sistotremastrum niveocremeum HHB9708</name>
    <dbReference type="NCBI Taxonomy" id="1314777"/>
    <lineage>
        <taxon>Eukaryota</taxon>
        <taxon>Fungi</taxon>
        <taxon>Dikarya</taxon>
        <taxon>Basidiomycota</taxon>
        <taxon>Agaricomycotina</taxon>
        <taxon>Agaricomycetes</taxon>
        <taxon>Sistotremastrales</taxon>
        <taxon>Sistotremastraceae</taxon>
        <taxon>Sertulicium</taxon>
        <taxon>Sertulicium niveocremeum</taxon>
    </lineage>
</organism>
<dbReference type="EMBL" id="KV419394">
    <property type="protein sequence ID" value="KZS98810.1"/>
    <property type="molecule type" value="Genomic_DNA"/>
</dbReference>
<evidence type="ECO:0000256" key="4">
    <source>
        <dbReference type="PROSITE-ProRule" id="PRU00134"/>
    </source>
</evidence>
<dbReference type="Gene3D" id="6.10.140.2220">
    <property type="match status" value="1"/>
</dbReference>
<dbReference type="OrthoDB" id="4851849at2759"/>
<dbReference type="Pfam" id="PF01753">
    <property type="entry name" value="zf-MYND"/>
    <property type="match status" value="1"/>
</dbReference>
<keyword evidence="1" id="KW-0479">Metal-binding</keyword>
<proteinExistence type="predicted"/>
<evidence type="ECO:0000313" key="7">
    <source>
        <dbReference type="Proteomes" id="UP000076722"/>
    </source>
</evidence>
<dbReference type="PROSITE" id="PS01360">
    <property type="entry name" value="ZF_MYND_1"/>
    <property type="match status" value="1"/>
</dbReference>
<protein>
    <recommendedName>
        <fullName evidence="5">MYND-type domain-containing protein</fullName>
    </recommendedName>
</protein>
<keyword evidence="3" id="KW-0862">Zinc</keyword>
<evidence type="ECO:0000313" key="6">
    <source>
        <dbReference type="EMBL" id="KZS98810.1"/>
    </source>
</evidence>
<accession>A0A165AD23</accession>
<dbReference type="Proteomes" id="UP000076722">
    <property type="component" value="Unassembled WGS sequence"/>
</dbReference>
<gene>
    <name evidence="6" type="ORF">SISNIDRAFT_499077</name>
</gene>
<keyword evidence="7" id="KW-1185">Reference proteome</keyword>
<evidence type="ECO:0000256" key="3">
    <source>
        <dbReference type="ARBA" id="ARBA00022833"/>
    </source>
</evidence>
<evidence type="ECO:0000256" key="1">
    <source>
        <dbReference type="ARBA" id="ARBA00022723"/>
    </source>
</evidence>
<name>A0A165AD23_9AGAM</name>
<dbReference type="GO" id="GO:0008270">
    <property type="term" value="F:zinc ion binding"/>
    <property type="evidence" value="ECO:0007669"/>
    <property type="project" value="UniProtKB-KW"/>
</dbReference>
<dbReference type="AlphaFoldDB" id="A0A165AD23"/>
<dbReference type="SUPFAM" id="SSF144232">
    <property type="entry name" value="HIT/MYND zinc finger-like"/>
    <property type="match status" value="1"/>
</dbReference>
<dbReference type="InterPro" id="IPR002893">
    <property type="entry name" value="Znf_MYND"/>
</dbReference>
<reference evidence="6 7" key="1">
    <citation type="journal article" date="2016" name="Mol. Biol. Evol.">
        <title>Comparative Genomics of Early-Diverging Mushroom-Forming Fungi Provides Insights into the Origins of Lignocellulose Decay Capabilities.</title>
        <authorList>
            <person name="Nagy L.G."/>
            <person name="Riley R."/>
            <person name="Tritt A."/>
            <person name="Adam C."/>
            <person name="Daum C."/>
            <person name="Floudas D."/>
            <person name="Sun H."/>
            <person name="Yadav J.S."/>
            <person name="Pangilinan J."/>
            <person name="Larsson K.H."/>
            <person name="Matsuura K."/>
            <person name="Barry K."/>
            <person name="Labutti K."/>
            <person name="Kuo R."/>
            <person name="Ohm R.A."/>
            <person name="Bhattacharya S.S."/>
            <person name="Shirouzu T."/>
            <person name="Yoshinaga Y."/>
            <person name="Martin F.M."/>
            <person name="Grigoriev I.V."/>
            <person name="Hibbett D.S."/>
        </authorList>
    </citation>
    <scope>NUCLEOTIDE SEQUENCE [LARGE SCALE GENOMIC DNA]</scope>
    <source>
        <strain evidence="6 7">HHB9708</strain>
    </source>
</reference>
<keyword evidence="2 4" id="KW-0863">Zinc-finger</keyword>
<sequence>MRTCVVCKTPTKKTCTGCSRITYCSAQCQRKHWICHIIDCENPGREITTADRLAASLFGHYILHDKQTMSDYGFCRISGPEEVKFLFLVYHEMFQVFGIKPPTLHKWRVEGRLYQELIATYERAGAGENPANKNFLWLSEHPQIFYSEAGENRLKGQEDYMALKAWTYIGGSESTSPEDVIEEVDNWPYRRRICFLFYMTMVGSDGPPMDLPVFWMDYGFCVFTDHIAEPLQKLYSLLLQRCTFEEFCDAYATSSLITLMDRKGLRDARRKMPDALEVVLSQSPDNISPIWHLKSFALSPEANYRWGALIPYGFANCPDRTESNQLRHFYARLFTEWKVSPLQLHNAAMQDCIFEYLCDSLPTFQVNKTEKKFLRRVLGTHNRRIFIEGSSTTEQWQTLYEWTFAFILYLAFSASP</sequence>
<evidence type="ECO:0000259" key="5">
    <source>
        <dbReference type="PROSITE" id="PS50865"/>
    </source>
</evidence>